<dbReference type="EMBL" id="JBFOLJ010000001">
    <property type="protein sequence ID" value="KAL2558101.1"/>
    <property type="molecule type" value="Genomic_DNA"/>
</dbReference>
<evidence type="ECO:0000313" key="1">
    <source>
        <dbReference type="EMBL" id="KAL2558101.1"/>
    </source>
</evidence>
<organism evidence="1 2">
    <name type="scientific">Forsythia ovata</name>
    <dbReference type="NCBI Taxonomy" id="205694"/>
    <lineage>
        <taxon>Eukaryota</taxon>
        <taxon>Viridiplantae</taxon>
        <taxon>Streptophyta</taxon>
        <taxon>Embryophyta</taxon>
        <taxon>Tracheophyta</taxon>
        <taxon>Spermatophyta</taxon>
        <taxon>Magnoliopsida</taxon>
        <taxon>eudicotyledons</taxon>
        <taxon>Gunneridae</taxon>
        <taxon>Pentapetalae</taxon>
        <taxon>asterids</taxon>
        <taxon>lamiids</taxon>
        <taxon>Lamiales</taxon>
        <taxon>Oleaceae</taxon>
        <taxon>Forsythieae</taxon>
        <taxon>Forsythia</taxon>
    </lineage>
</organism>
<name>A0ABD1X813_9LAMI</name>
<gene>
    <name evidence="1" type="ORF">Fot_02840</name>
</gene>
<reference evidence="2" key="1">
    <citation type="submission" date="2024-07" db="EMBL/GenBank/DDBJ databases">
        <title>Two chromosome-level genome assemblies of Korean endemic species Abeliophyllum distichum and Forsythia ovata (Oleaceae).</title>
        <authorList>
            <person name="Jang H."/>
        </authorList>
    </citation>
    <scope>NUCLEOTIDE SEQUENCE [LARGE SCALE GENOMIC DNA]</scope>
</reference>
<sequence>MDDIEDDEIQIPVSSHSHHQYSSKPPNIVLSDLAPQWRQCAMYEDGVDSRCKDGGGGGLGGWDWWQSLGGLGGVAGIGGGGHFCSIGGGGGVWSTYFGSHHMYCKNLCVLRYSKLGKSDMD</sequence>
<accession>A0ABD1X813</accession>
<dbReference type="AlphaFoldDB" id="A0ABD1X813"/>
<proteinExistence type="predicted"/>
<comment type="caution">
    <text evidence="1">The sequence shown here is derived from an EMBL/GenBank/DDBJ whole genome shotgun (WGS) entry which is preliminary data.</text>
</comment>
<protein>
    <submittedName>
        <fullName evidence="1">Uncharacterized protein</fullName>
    </submittedName>
</protein>
<dbReference type="Proteomes" id="UP001604277">
    <property type="component" value="Unassembled WGS sequence"/>
</dbReference>
<keyword evidence="2" id="KW-1185">Reference proteome</keyword>
<evidence type="ECO:0000313" key="2">
    <source>
        <dbReference type="Proteomes" id="UP001604277"/>
    </source>
</evidence>